<dbReference type="Gene3D" id="3.30.450.40">
    <property type="match status" value="1"/>
</dbReference>
<reference evidence="4 5" key="1">
    <citation type="submission" date="2019-07" db="EMBL/GenBank/DDBJ databases">
        <title>New Mycobacterium species.</title>
        <authorList>
            <person name="Tortoli E."/>
            <person name="Ghielmetti G."/>
            <person name="Friedel U."/>
            <person name="Trovato A."/>
        </authorList>
    </citation>
    <scope>NUCLEOTIDE SEQUENCE [LARGE SCALE GENOMIC DNA]</scope>
    <source>
        <strain evidence="4 5">16-83</strain>
    </source>
</reference>
<dbReference type="CDD" id="cd01949">
    <property type="entry name" value="GGDEF"/>
    <property type="match status" value="1"/>
</dbReference>
<feature type="domain" description="EAL" evidence="2">
    <location>
        <begin position="349"/>
        <end position="606"/>
    </location>
</feature>
<dbReference type="SMART" id="SM00052">
    <property type="entry name" value="EAL"/>
    <property type="match status" value="1"/>
</dbReference>
<evidence type="ECO:0000256" key="1">
    <source>
        <dbReference type="SAM" id="MobiDB-lite"/>
    </source>
</evidence>
<dbReference type="Proteomes" id="UP000320513">
    <property type="component" value="Unassembled WGS sequence"/>
</dbReference>
<evidence type="ECO:0000259" key="2">
    <source>
        <dbReference type="PROSITE" id="PS50883"/>
    </source>
</evidence>
<dbReference type="PROSITE" id="PS50883">
    <property type="entry name" value="EAL"/>
    <property type="match status" value="1"/>
</dbReference>
<evidence type="ECO:0000259" key="3">
    <source>
        <dbReference type="PROSITE" id="PS50887"/>
    </source>
</evidence>
<dbReference type="InterPro" id="IPR029787">
    <property type="entry name" value="Nucleotide_cyclase"/>
</dbReference>
<dbReference type="EMBL" id="VMQU01000007">
    <property type="protein sequence ID" value="TVS91852.1"/>
    <property type="molecule type" value="Genomic_DNA"/>
</dbReference>
<feature type="region of interest" description="Disordered" evidence="1">
    <location>
        <begin position="618"/>
        <end position="647"/>
    </location>
</feature>
<dbReference type="SMART" id="SM00065">
    <property type="entry name" value="GAF"/>
    <property type="match status" value="1"/>
</dbReference>
<dbReference type="InterPro" id="IPR003018">
    <property type="entry name" value="GAF"/>
</dbReference>
<dbReference type="Pfam" id="PF01590">
    <property type="entry name" value="GAF"/>
    <property type="match status" value="1"/>
</dbReference>
<dbReference type="OrthoDB" id="23692at2"/>
<dbReference type="Gene3D" id="3.30.70.270">
    <property type="match status" value="1"/>
</dbReference>
<dbReference type="Gene3D" id="3.20.20.450">
    <property type="entry name" value="EAL domain"/>
    <property type="match status" value="1"/>
</dbReference>
<keyword evidence="5" id="KW-1185">Reference proteome</keyword>
<dbReference type="NCBIfam" id="TIGR00254">
    <property type="entry name" value="GGDEF"/>
    <property type="match status" value="1"/>
</dbReference>
<gene>
    <name evidence="4" type="ORF">FPZ47_02915</name>
</gene>
<organism evidence="4 5">
    <name type="scientific">Mycobacterium helveticum</name>
    <dbReference type="NCBI Taxonomy" id="2592811"/>
    <lineage>
        <taxon>Bacteria</taxon>
        <taxon>Bacillati</taxon>
        <taxon>Actinomycetota</taxon>
        <taxon>Actinomycetes</taxon>
        <taxon>Mycobacteriales</taxon>
        <taxon>Mycobacteriaceae</taxon>
        <taxon>Mycobacterium</taxon>
    </lineage>
</organism>
<protein>
    <submittedName>
        <fullName evidence="4">EAL domain-containing protein</fullName>
    </submittedName>
</protein>
<accession>A0A557XZZ7</accession>
<dbReference type="PANTHER" id="PTHR44757:SF2">
    <property type="entry name" value="BIOFILM ARCHITECTURE MAINTENANCE PROTEIN MBAA"/>
    <property type="match status" value="1"/>
</dbReference>
<evidence type="ECO:0000313" key="5">
    <source>
        <dbReference type="Proteomes" id="UP000320513"/>
    </source>
</evidence>
<evidence type="ECO:0000313" key="4">
    <source>
        <dbReference type="EMBL" id="TVS91852.1"/>
    </source>
</evidence>
<dbReference type="CDD" id="cd01948">
    <property type="entry name" value="EAL"/>
    <property type="match status" value="1"/>
</dbReference>
<feature type="domain" description="GGDEF" evidence="3">
    <location>
        <begin position="207"/>
        <end position="340"/>
    </location>
</feature>
<dbReference type="RefSeq" id="WP_144945928.1">
    <property type="nucleotide sequence ID" value="NZ_VMQU01000007.1"/>
</dbReference>
<dbReference type="InterPro" id="IPR000160">
    <property type="entry name" value="GGDEF_dom"/>
</dbReference>
<dbReference type="Pfam" id="PF00563">
    <property type="entry name" value="EAL"/>
    <property type="match status" value="1"/>
</dbReference>
<sequence>MARALDEVVTAAAAELMAATADNSASISERVLEELVSHFVVDVGFLRHNDHTIRATKLIAQWPRRDHVPDPDPIGVVYFSDADPVFSRAEHLKVPDVLRPEIENADYQRLVEEGTAIPATSLACVPLLSGDVTTGTLGFVKFGDREWLPEELNALQAIAALFAQLQARIVAEEQVRYLAEHDDLTGLLNRRTAISQLDKRLAAGRPGPVSILFLDVDRLKVVNDHLGQNPGNRFIMAFADLLREAVDVPALIARFGGDEFVVVPAAPMTVDAAADFARQLQSRVHTQVVIDGEMLARTVSIGVAAGTPGRDTTSELLFRADQATRSAKVSGGATVTAFSPEMAAQEAIRTDIELRLQETIDSESSDLVLHYLPEFDMRTGEVLGTEALVRWQHPTRGLLMPDSFIDVVESVNLAGKLGRRVMRLACAQFGDWQAHGVGRGTVLRVNVSPVQLVADGIVERVAATIEAFGLEPGAVCLEITERVVVADIDATRKTLTGLKDIGVQIAIDDFGTGYSALGYLKSLPVDLLKIDRSFVRDLGHNPRDLAIVQSIVTLANAFGLEVVAEGVETVSAAKALLAIGCTRAQGFLLSRPLDSTAMESLFARRFIPMNFSNGNLPASQDFSAPNDHGSGESPAQRPKHMGIQSLQ</sequence>
<dbReference type="PROSITE" id="PS50887">
    <property type="entry name" value="GGDEF"/>
    <property type="match status" value="1"/>
</dbReference>
<dbReference type="AlphaFoldDB" id="A0A557XZZ7"/>
<dbReference type="SUPFAM" id="SSF55073">
    <property type="entry name" value="Nucleotide cyclase"/>
    <property type="match status" value="1"/>
</dbReference>
<name>A0A557XZZ7_9MYCO</name>
<dbReference type="InterPro" id="IPR035919">
    <property type="entry name" value="EAL_sf"/>
</dbReference>
<comment type="caution">
    <text evidence="4">The sequence shown here is derived from an EMBL/GenBank/DDBJ whole genome shotgun (WGS) entry which is preliminary data.</text>
</comment>
<proteinExistence type="predicted"/>
<dbReference type="InterPro" id="IPR001633">
    <property type="entry name" value="EAL_dom"/>
</dbReference>
<dbReference type="Pfam" id="PF00990">
    <property type="entry name" value="GGDEF"/>
    <property type="match status" value="1"/>
</dbReference>
<dbReference type="SUPFAM" id="SSF141868">
    <property type="entry name" value="EAL domain-like"/>
    <property type="match status" value="1"/>
</dbReference>
<dbReference type="SMART" id="SM00267">
    <property type="entry name" value="GGDEF"/>
    <property type="match status" value="1"/>
</dbReference>
<dbReference type="SUPFAM" id="SSF55781">
    <property type="entry name" value="GAF domain-like"/>
    <property type="match status" value="1"/>
</dbReference>
<dbReference type="PANTHER" id="PTHR44757">
    <property type="entry name" value="DIGUANYLATE CYCLASE DGCP"/>
    <property type="match status" value="1"/>
</dbReference>
<dbReference type="InterPro" id="IPR052155">
    <property type="entry name" value="Biofilm_reg_signaling"/>
</dbReference>
<dbReference type="InterPro" id="IPR029016">
    <property type="entry name" value="GAF-like_dom_sf"/>
</dbReference>
<dbReference type="InterPro" id="IPR043128">
    <property type="entry name" value="Rev_trsase/Diguanyl_cyclase"/>
</dbReference>